<dbReference type="CDD" id="cd01310">
    <property type="entry name" value="TatD_DNAse"/>
    <property type="match status" value="1"/>
</dbReference>
<feature type="binding site" evidence="5">
    <location>
        <position position="5"/>
    </location>
    <ligand>
        <name>a divalent metal cation</name>
        <dbReference type="ChEBI" id="CHEBI:60240"/>
        <label>1</label>
    </ligand>
</feature>
<dbReference type="Proteomes" id="UP000274756">
    <property type="component" value="Unassembled WGS sequence"/>
</dbReference>
<dbReference type="PIRSF" id="PIRSF005902">
    <property type="entry name" value="DNase_TatD"/>
    <property type="match status" value="1"/>
</dbReference>
<dbReference type="GO" id="GO:0016788">
    <property type="term" value="F:hydrolase activity, acting on ester bonds"/>
    <property type="evidence" value="ECO:0007669"/>
    <property type="project" value="InterPro"/>
</dbReference>
<dbReference type="SUPFAM" id="SSF51556">
    <property type="entry name" value="Metallo-dependent hydrolases"/>
    <property type="match status" value="1"/>
</dbReference>
<dbReference type="GO" id="GO:0046872">
    <property type="term" value="F:metal ion binding"/>
    <property type="evidence" value="ECO:0007669"/>
    <property type="project" value="UniProtKB-KW"/>
</dbReference>
<dbReference type="Proteomes" id="UP000038040">
    <property type="component" value="Unplaced"/>
</dbReference>
<dbReference type="PANTHER" id="PTHR46317">
    <property type="entry name" value="HYDROLASE OF PHP SUPERFAMILY-RELATED PROTEIN"/>
    <property type="match status" value="1"/>
</dbReference>
<dbReference type="Gene3D" id="3.20.20.140">
    <property type="entry name" value="Metal-dependent hydrolases"/>
    <property type="match status" value="1"/>
</dbReference>
<dbReference type="InterPro" id="IPR032466">
    <property type="entry name" value="Metal_Hydrolase"/>
</dbReference>
<reference evidence="6 8" key="2">
    <citation type="submission" date="2018-11" db="EMBL/GenBank/DDBJ databases">
        <authorList>
            <consortium name="Pathogen Informatics"/>
        </authorList>
    </citation>
    <scope>NUCLEOTIDE SEQUENCE [LARGE SCALE GENOMIC DNA]</scope>
</reference>
<evidence type="ECO:0000313" key="7">
    <source>
        <dbReference type="Proteomes" id="UP000038040"/>
    </source>
</evidence>
<sequence>MIDCHCHLADNQFKSDIEGVIERAKQSNVLATLVCSEYRQQFSKVFELAEKFPGFCFPCLGVHPIQKIKEDDVSVRLDDFESVAEIIDQNHAKIAAIGEVRYNVGLDFSPRYLKSADAKEQQILVFKSQMDMALKYDLPLNVHSRSAGRPVIELLQKYGARRVLLHAFDGNEKNAQPAIDAGYYFSIPPSFSNSEKKIKLIERIPLGQLCLESDSPVLGPKKGERNEPKNIFISAEFIANIKKIPLEDVIKITTENAKKLFPFLKQLK</sequence>
<dbReference type="AlphaFoldDB" id="A0A0N4U7E5"/>
<name>A0A0N4U7E5_DRAME</name>
<feature type="binding site" evidence="5">
    <location>
        <position position="99"/>
    </location>
    <ligand>
        <name>a divalent metal cation</name>
        <dbReference type="ChEBI" id="CHEBI:60240"/>
        <label>1</label>
    </ligand>
</feature>
<evidence type="ECO:0000256" key="4">
    <source>
        <dbReference type="ARBA" id="ARBA00093287"/>
    </source>
</evidence>
<feature type="binding site" evidence="5">
    <location>
        <position position="7"/>
    </location>
    <ligand>
        <name>a divalent metal cation</name>
        <dbReference type="ChEBI" id="CHEBI:60240"/>
        <label>1</label>
    </ligand>
</feature>
<dbReference type="InterPro" id="IPR001130">
    <property type="entry name" value="TatD-like"/>
</dbReference>
<accession>A0A0N4U7E5</accession>
<evidence type="ECO:0000313" key="9">
    <source>
        <dbReference type="WBParaSite" id="DME_0000290501-mRNA-1"/>
    </source>
</evidence>
<feature type="binding site" evidence="5">
    <location>
        <position position="166"/>
    </location>
    <ligand>
        <name>a divalent metal cation</name>
        <dbReference type="ChEBI" id="CHEBI:60240"/>
        <label>2</label>
    </ligand>
</feature>
<keyword evidence="8" id="KW-1185">Reference proteome</keyword>
<comment type="function">
    <text evidence="4">Exhibits 3'-exonuclease activities and apurinic/apyrimidinic (AP) endonuclease (in vitro). Show preferential AP endonuclease activity on double-stranded DNA substrates and 3'- exonuclease activity on single-stranded DNA.</text>
</comment>
<dbReference type="WBParaSite" id="DME_0000290501-mRNA-1">
    <property type="protein sequence ID" value="DME_0000290501-mRNA-1"/>
    <property type="gene ID" value="DME_0000290501"/>
</dbReference>
<proteinExistence type="inferred from homology"/>
<evidence type="ECO:0000256" key="1">
    <source>
        <dbReference type="ARBA" id="ARBA00009275"/>
    </source>
</evidence>
<reference evidence="9" key="1">
    <citation type="submission" date="2017-02" db="UniProtKB">
        <authorList>
            <consortium name="WormBaseParasite"/>
        </authorList>
    </citation>
    <scope>IDENTIFICATION</scope>
</reference>
<protein>
    <submittedName>
        <fullName evidence="9">Deoxyribonuclease TATDN3</fullName>
    </submittedName>
</protein>
<evidence type="ECO:0000256" key="3">
    <source>
        <dbReference type="ARBA" id="ARBA00022801"/>
    </source>
</evidence>
<feature type="binding site" evidence="5">
    <location>
        <position position="214"/>
    </location>
    <ligand>
        <name>a divalent metal cation</name>
        <dbReference type="ChEBI" id="CHEBI:60240"/>
        <label>1</label>
    </ligand>
</feature>
<dbReference type="STRING" id="318479.A0A0N4U7E5"/>
<evidence type="ECO:0000256" key="2">
    <source>
        <dbReference type="ARBA" id="ARBA00022723"/>
    </source>
</evidence>
<dbReference type="PANTHER" id="PTHR46317:SF1">
    <property type="entry name" value="HYDROLASE, TATD FAMILY"/>
    <property type="match status" value="1"/>
</dbReference>
<dbReference type="OrthoDB" id="413993at2759"/>
<evidence type="ECO:0000313" key="8">
    <source>
        <dbReference type="Proteomes" id="UP000274756"/>
    </source>
</evidence>
<dbReference type="EMBL" id="UYYG01000001">
    <property type="protein sequence ID" value="VDN50161.1"/>
    <property type="molecule type" value="Genomic_DNA"/>
</dbReference>
<evidence type="ECO:0000256" key="5">
    <source>
        <dbReference type="PIRSR" id="PIRSR005902-1"/>
    </source>
</evidence>
<keyword evidence="3" id="KW-0378">Hydrolase</keyword>
<keyword evidence="2 5" id="KW-0479">Metal-binding</keyword>
<organism evidence="7 9">
    <name type="scientific">Dracunculus medinensis</name>
    <name type="common">Guinea worm</name>
    <dbReference type="NCBI Taxonomy" id="318479"/>
    <lineage>
        <taxon>Eukaryota</taxon>
        <taxon>Metazoa</taxon>
        <taxon>Ecdysozoa</taxon>
        <taxon>Nematoda</taxon>
        <taxon>Chromadorea</taxon>
        <taxon>Rhabditida</taxon>
        <taxon>Spirurina</taxon>
        <taxon>Dracunculoidea</taxon>
        <taxon>Dracunculidae</taxon>
        <taxon>Dracunculus</taxon>
    </lineage>
</organism>
<dbReference type="Pfam" id="PF01026">
    <property type="entry name" value="TatD_DNase"/>
    <property type="match status" value="1"/>
</dbReference>
<gene>
    <name evidence="6" type="ORF">DME_LOCUS134</name>
</gene>
<comment type="similarity">
    <text evidence="1">Belongs to the metallo-dependent hydrolases superfamily. TatD-type hydrolase family.</text>
</comment>
<feature type="binding site" evidence="5">
    <location>
        <position position="143"/>
    </location>
    <ligand>
        <name>a divalent metal cation</name>
        <dbReference type="ChEBI" id="CHEBI:60240"/>
        <label>2</label>
    </ligand>
</feature>
<evidence type="ECO:0000313" key="6">
    <source>
        <dbReference type="EMBL" id="VDN50161.1"/>
    </source>
</evidence>